<sequence length="107" mass="12556">MKPKVRTAIYQDILEFFMLSSDDKLYGDPDPHYQRTACAHLQQSMDKGWGASWAGCQTFMGQHRDTPDKRPSTHTQYQNRTSACMEKACKLNTERFWPGFEPWIFFL</sequence>
<evidence type="ECO:0000313" key="2">
    <source>
        <dbReference type="Proteomes" id="UP001482620"/>
    </source>
</evidence>
<protein>
    <submittedName>
        <fullName evidence="1">Uncharacterized protein</fullName>
    </submittedName>
</protein>
<reference evidence="1 2" key="1">
    <citation type="submission" date="2021-06" db="EMBL/GenBank/DDBJ databases">
        <authorList>
            <person name="Palmer J.M."/>
        </authorList>
    </citation>
    <scope>NUCLEOTIDE SEQUENCE [LARGE SCALE GENOMIC DNA]</scope>
    <source>
        <strain evidence="2">if_2019</strain>
        <tissue evidence="1">Muscle</tissue>
    </source>
</reference>
<gene>
    <name evidence="1" type="ORF">ILYODFUR_022605</name>
</gene>
<keyword evidence="2" id="KW-1185">Reference proteome</keyword>
<accession>A0ABV0VGM9</accession>
<dbReference type="EMBL" id="JAHRIQ010106774">
    <property type="protein sequence ID" value="MEQ2256269.1"/>
    <property type="molecule type" value="Genomic_DNA"/>
</dbReference>
<evidence type="ECO:0000313" key="1">
    <source>
        <dbReference type="EMBL" id="MEQ2256269.1"/>
    </source>
</evidence>
<dbReference type="Proteomes" id="UP001482620">
    <property type="component" value="Unassembled WGS sequence"/>
</dbReference>
<name>A0ABV0VGM9_9TELE</name>
<proteinExistence type="predicted"/>
<organism evidence="1 2">
    <name type="scientific">Ilyodon furcidens</name>
    <name type="common">goldbreast splitfin</name>
    <dbReference type="NCBI Taxonomy" id="33524"/>
    <lineage>
        <taxon>Eukaryota</taxon>
        <taxon>Metazoa</taxon>
        <taxon>Chordata</taxon>
        <taxon>Craniata</taxon>
        <taxon>Vertebrata</taxon>
        <taxon>Euteleostomi</taxon>
        <taxon>Actinopterygii</taxon>
        <taxon>Neopterygii</taxon>
        <taxon>Teleostei</taxon>
        <taxon>Neoteleostei</taxon>
        <taxon>Acanthomorphata</taxon>
        <taxon>Ovalentaria</taxon>
        <taxon>Atherinomorphae</taxon>
        <taxon>Cyprinodontiformes</taxon>
        <taxon>Goodeidae</taxon>
        <taxon>Ilyodon</taxon>
    </lineage>
</organism>
<comment type="caution">
    <text evidence="1">The sequence shown here is derived from an EMBL/GenBank/DDBJ whole genome shotgun (WGS) entry which is preliminary data.</text>
</comment>